<dbReference type="EMBL" id="MU003497">
    <property type="protein sequence ID" value="KAF2474930.1"/>
    <property type="molecule type" value="Genomic_DNA"/>
</dbReference>
<reference evidence="1" key="1">
    <citation type="journal article" date="2020" name="Stud. Mycol.">
        <title>101 Dothideomycetes genomes: a test case for predicting lifestyles and emergence of pathogens.</title>
        <authorList>
            <person name="Haridas S."/>
            <person name="Albert R."/>
            <person name="Binder M."/>
            <person name="Bloem J."/>
            <person name="Labutti K."/>
            <person name="Salamov A."/>
            <person name="Andreopoulos B."/>
            <person name="Baker S."/>
            <person name="Barry K."/>
            <person name="Bills G."/>
            <person name="Bluhm B."/>
            <person name="Cannon C."/>
            <person name="Castanera R."/>
            <person name="Culley D."/>
            <person name="Daum C."/>
            <person name="Ezra D."/>
            <person name="Gonzalez J."/>
            <person name="Henrissat B."/>
            <person name="Kuo A."/>
            <person name="Liang C."/>
            <person name="Lipzen A."/>
            <person name="Lutzoni F."/>
            <person name="Magnuson J."/>
            <person name="Mondo S."/>
            <person name="Nolan M."/>
            <person name="Ohm R."/>
            <person name="Pangilinan J."/>
            <person name="Park H.-J."/>
            <person name="Ramirez L."/>
            <person name="Alfaro M."/>
            <person name="Sun H."/>
            <person name="Tritt A."/>
            <person name="Yoshinaga Y."/>
            <person name="Zwiers L.-H."/>
            <person name="Turgeon B."/>
            <person name="Goodwin S."/>
            <person name="Spatafora J."/>
            <person name="Crous P."/>
            <person name="Grigoriev I."/>
        </authorList>
    </citation>
    <scope>NUCLEOTIDE SEQUENCE</scope>
    <source>
        <strain evidence="1">ATCC 200398</strain>
    </source>
</reference>
<evidence type="ECO:0000313" key="1">
    <source>
        <dbReference type="EMBL" id="KAF2474930.1"/>
    </source>
</evidence>
<keyword evidence="2" id="KW-1185">Reference proteome</keyword>
<gene>
    <name evidence="1" type="ORF">BDR25DRAFT_214666</name>
</gene>
<accession>A0ACB6R795</accession>
<organism evidence="1 2">
    <name type="scientific">Lindgomyces ingoldianus</name>
    <dbReference type="NCBI Taxonomy" id="673940"/>
    <lineage>
        <taxon>Eukaryota</taxon>
        <taxon>Fungi</taxon>
        <taxon>Dikarya</taxon>
        <taxon>Ascomycota</taxon>
        <taxon>Pezizomycotina</taxon>
        <taxon>Dothideomycetes</taxon>
        <taxon>Pleosporomycetidae</taxon>
        <taxon>Pleosporales</taxon>
        <taxon>Lindgomycetaceae</taxon>
        <taxon>Lindgomyces</taxon>
    </lineage>
</organism>
<proteinExistence type="predicted"/>
<sequence>VALNADIATCAFIVAFTSLFGGKTTSEIAKKTGISARMINSINARVIEPGLNSNNLPVKIRYQCQ</sequence>
<comment type="caution">
    <text evidence="1">The sequence shown here is derived from an EMBL/GenBank/DDBJ whole genome shotgun (WGS) entry which is preliminary data.</text>
</comment>
<protein>
    <submittedName>
        <fullName evidence="1">Uncharacterized protein</fullName>
    </submittedName>
</protein>
<name>A0ACB6R795_9PLEO</name>
<dbReference type="Proteomes" id="UP000799755">
    <property type="component" value="Unassembled WGS sequence"/>
</dbReference>
<feature type="non-terminal residue" evidence="1">
    <location>
        <position position="1"/>
    </location>
</feature>
<evidence type="ECO:0000313" key="2">
    <source>
        <dbReference type="Proteomes" id="UP000799755"/>
    </source>
</evidence>